<reference evidence="2" key="2">
    <citation type="journal article" date="2022" name="Res Sq">
        <title>Comparative Genomics Reveals Insights into the Divergent Evolution of Astigmatic Mites and Household Pest Adaptations.</title>
        <authorList>
            <person name="Xiong Q."/>
            <person name="Wan A.T.-Y."/>
            <person name="Liu X.-Y."/>
            <person name="Fung C.S.-H."/>
            <person name="Xiao X."/>
            <person name="Malainual N."/>
            <person name="Hou J."/>
            <person name="Wang L."/>
            <person name="Wang M."/>
            <person name="Yang K."/>
            <person name="Cui Y."/>
            <person name="Leung E."/>
            <person name="Nong W."/>
            <person name="Shin S.-K."/>
            <person name="Au S."/>
            <person name="Jeong K.Y."/>
            <person name="Chew F.T."/>
            <person name="Hui J."/>
            <person name="Leung T.F."/>
            <person name="Tungtrongchitr A."/>
            <person name="Zhong N."/>
            <person name="Liu Z."/>
            <person name="Tsui S."/>
        </authorList>
    </citation>
    <scope>NUCLEOTIDE SEQUENCE</scope>
    <source>
        <strain evidence="2">Derf</strain>
        <tissue evidence="2">Whole organism</tissue>
    </source>
</reference>
<keyword evidence="3" id="KW-1185">Reference proteome</keyword>
<gene>
    <name evidence="2" type="ORF">DERF_004887</name>
</gene>
<organism evidence="2 3">
    <name type="scientific">Dermatophagoides farinae</name>
    <name type="common">American house dust mite</name>
    <dbReference type="NCBI Taxonomy" id="6954"/>
    <lineage>
        <taxon>Eukaryota</taxon>
        <taxon>Metazoa</taxon>
        <taxon>Ecdysozoa</taxon>
        <taxon>Arthropoda</taxon>
        <taxon>Chelicerata</taxon>
        <taxon>Arachnida</taxon>
        <taxon>Acari</taxon>
        <taxon>Acariformes</taxon>
        <taxon>Sarcoptiformes</taxon>
        <taxon>Astigmata</taxon>
        <taxon>Psoroptidia</taxon>
        <taxon>Analgoidea</taxon>
        <taxon>Pyroglyphidae</taxon>
        <taxon>Dermatophagoidinae</taxon>
        <taxon>Dermatophagoides</taxon>
    </lineage>
</organism>
<keyword evidence="1" id="KW-0472">Membrane</keyword>
<protein>
    <submittedName>
        <fullName evidence="2">Uncharacterized protein</fullName>
    </submittedName>
</protein>
<sequence>MYNNVGYLGLVSFPLSVRTKDISALVCSYMLALLIMAALAAAGPDNNCCCWPVVEGLRRMFGAHTMDRLASSILVSRTYSLVENICND</sequence>
<dbReference type="AlphaFoldDB" id="A0A922L610"/>
<evidence type="ECO:0000313" key="3">
    <source>
        <dbReference type="Proteomes" id="UP000790347"/>
    </source>
</evidence>
<keyword evidence="1" id="KW-1133">Transmembrane helix</keyword>
<keyword evidence="1" id="KW-0812">Transmembrane</keyword>
<feature type="transmembrane region" description="Helical" evidence="1">
    <location>
        <begin position="22"/>
        <end position="42"/>
    </location>
</feature>
<evidence type="ECO:0000313" key="2">
    <source>
        <dbReference type="EMBL" id="KAH9521214.1"/>
    </source>
</evidence>
<name>A0A922L610_DERFA</name>
<reference evidence="2" key="1">
    <citation type="submission" date="2013-05" db="EMBL/GenBank/DDBJ databases">
        <authorList>
            <person name="Yim A.K.Y."/>
            <person name="Chan T.F."/>
            <person name="Ji K.M."/>
            <person name="Liu X.Y."/>
            <person name="Zhou J.W."/>
            <person name="Li R.Q."/>
            <person name="Yang K.Y."/>
            <person name="Li J."/>
            <person name="Li M."/>
            <person name="Law P.T.W."/>
            <person name="Wu Y.L."/>
            <person name="Cai Z.L."/>
            <person name="Qin H."/>
            <person name="Bao Y."/>
            <person name="Leung R.K.K."/>
            <person name="Ng P.K.S."/>
            <person name="Zou J."/>
            <person name="Zhong X.J."/>
            <person name="Ran P.X."/>
            <person name="Zhong N.S."/>
            <person name="Liu Z.G."/>
            <person name="Tsui S.K.W."/>
        </authorList>
    </citation>
    <scope>NUCLEOTIDE SEQUENCE</scope>
    <source>
        <strain evidence="2">Derf</strain>
        <tissue evidence="2">Whole organism</tissue>
    </source>
</reference>
<evidence type="ECO:0000256" key="1">
    <source>
        <dbReference type="SAM" id="Phobius"/>
    </source>
</evidence>
<proteinExistence type="predicted"/>
<dbReference type="Proteomes" id="UP000790347">
    <property type="component" value="Unassembled WGS sequence"/>
</dbReference>
<dbReference type="EMBL" id="ASGP02000002">
    <property type="protein sequence ID" value="KAH9521214.1"/>
    <property type="molecule type" value="Genomic_DNA"/>
</dbReference>
<comment type="caution">
    <text evidence="2">The sequence shown here is derived from an EMBL/GenBank/DDBJ whole genome shotgun (WGS) entry which is preliminary data.</text>
</comment>
<accession>A0A922L610</accession>